<name>A0AAV2MH48_KNICA</name>
<feature type="compositionally biased region" description="Polar residues" evidence="1">
    <location>
        <begin position="69"/>
        <end position="96"/>
    </location>
</feature>
<accession>A0AAV2MH48</accession>
<keyword evidence="3" id="KW-1185">Reference proteome</keyword>
<gene>
    <name evidence="2" type="ORF">KC01_LOCUS39020</name>
</gene>
<feature type="region of interest" description="Disordered" evidence="1">
    <location>
        <begin position="62"/>
        <end position="100"/>
    </location>
</feature>
<reference evidence="2 3" key="1">
    <citation type="submission" date="2024-04" db="EMBL/GenBank/DDBJ databases">
        <authorList>
            <person name="Waldvogel A.-M."/>
            <person name="Schoenle A."/>
        </authorList>
    </citation>
    <scope>NUCLEOTIDE SEQUENCE [LARGE SCALE GENOMIC DNA]</scope>
</reference>
<protein>
    <submittedName>
        <fullName evidence="2">Uncharacterized protein</fullName>
    </submittedName>
</protein>
<evidence type="ECO:0000313" key="3">
    <source>
        <dbReference type="Proteomes" id="UP001497482"/>
    </source>
</evidence>
<dbReference type="AlphaFoldDB" id="A0AAV2MH48"/>
<evidence type="ECO:0000256" key="1">
    <source>
        <dbReference type="SAM" id="MobiDB-lite"/>
    </source>
</evidence>
<dbReference type="EMBL" id="OZ035830">
    <property type="protein sequence ID" value="CAL1612722.1"/>
    <property type="molecule type" value="Genomic_DNA"/>
</dbReference>
<evidence type="ECO:0000313" key="2">
    <source>
        <dbReference type="EMBL" id="CAL1612722.1"/>
    </source>
</evidence>
<organism evidence="2 3">
    <name type="scientific">Knipowitschia caucasica</name>
    <name type="common">Caucasian dwarf goby</name>
    <name type="synonym">Pomatoschistus caucasicus</name>
    <dbReference type="NCBI Taxonomy" id="637954"/>
    <lineage>
        <taxon>Eukaryota</taxon>
        <taxon>Metazoa</taxon>
        <taxon>Chordata</taxon>
        <taxon>Craniata</taxon>
        <taxon>Vertebrata</taxon>
        <taxon>Euteleostomi</taxon>
        <taxon>Actinopterygii</taxon>
        <taxon>Neopterygii</taxon>
        <taxon>Teleostei</taxon>
        <taxon>Neoteleostei</taxon>
        <taxon>Acanthomorphata</taxon>
        <taxon>Gobiaria</taxon>
        <taxon>Gobiiformes</taxon>
        <taxon>Gobioidei</taxon>
        <taxon>Gobiidae</taxon>
        <taxon>Gobiinae</taxon>
        <taxon>Knipowitschia</taxon>
    </lineage>
</organism>
<sequence>MKDLLDLFVKTVQKEEAISLEDFRADQLKYYLRQDFPQLHFHKSPKRNTSEMVFSGFLGASDGLEQTPCGPTSSTESSNSEQKTESGPSGQSSTDPSLGGSPSACLHLAFRCWNHFCNRHRSEVRGRRSGQKGNV</sequence>
<proteinExistence type="predicted"/>
<dbReference type="Proteomes" id="UP001497482">
    <property type="component" value="Chromosome 8"/>
</dbReference>